<keyword evidence="4" id="KW-1185">Reference proteome</keyword>
<dbReference type="SUPFAM" id="SSF55785">
    <property type="entry name" value="PYP-like sensor domain (PAS domain)"/>
    <property type="match status" value="1"/>
</dbReference>
<dbReference type="Gene3D" id="3.30.450.20">
    <property type="entry name" value="PAS domain"/>
    <property type="match status" value="1"/>
</dbReference>
<dbReference type="RefSeq" id="WP_377110003.1">
    <property type="nucleotide sequence ID" value="NZ_JBHSNA010000010.1"/>
</dbReference>
<feature type="domain" description="PAS fold-4" evidence="2">
    <location>
        <begin position="15"/>
        <end position="105"/>
    </location>
</feature>
<dbReference type="InterPro" id="IPR035965">
    <property type="entry name" value="PAS-like_dom_sf"/>
</dbReference>
<feature type="region of interest" description="Disordered" evidence="1">
    <location>
        <begin position="107"/>
        <end position="148"/>
    </location>
</feature>
<sequence>MVLDAVRDGSGRLVDFVWRHANAAAARIVGRPVEAFLGHRLLEEIPGNRDAGLLDAYVRVVTTGEPWTHDFDYKHDGVDVYIRLVAAKVGNGFAVSFADLSERRQAARAGGKRGHAAPRARGRRAWGLEPYPRSGRRAAHAWGPTTSV</sequence>
<dbReference type="InterPro" id="IPR013656">
    <property type="entry name" value="PAS_4"/>
</dbReference>
<evidence type="ECO:0000313" key="4">
    <source>
        <dbReference type="Proteomes" id="UP001596056"/>
    </source>
</evidence>
<protein>
    <submittedName>
        <fullName evidence="3">PAS domain-containing protein</fullName>
    </submittedName>
</protein>
<proteinExistence type="predicted"/>
<evidence type="ECO:0000313" key="3">
    <source>
        <dbReference type="EMBL" id="MFC5567049.1"/>
    </source>
</evidence>
<dbReference type="Proteomes" id="UP001596056">
    <property type="component" value="Unassembled WGS sequence"/>
</dbReference>
<comment type="caution">
    <text evidence="3">The sequence shown here is derived from an EMBL/GenBank/DDBJ whole genome shotgun (WGS) entry which is preliminary data.</text>
</comment>
<dbReference type="Pfam" id="PF08448">
    <property type="entry name" value="PAS_4"/>
    <property type="match status" value="1"/>
</dbReference>
<feature type="compositionally biased region" description="Basic residues" evidence="1">
    <location>
        <begin position="110"/>
        <end position="124"/>
    </location>
</feature>
<dbReference type="EMBL" id="JBHSNA010000010">
    <property type="protein sequence ID" value="MFC5567049.1"/>
    <property type="molecule type" value="Genomic_DNA"/>
</dbReference>
<evidence type="ECO:0000256" key="1">
    <source>
        <dbReference type="SAM" id="MobiDB-lite"/>
    </source>
</evidence>
<organism evidence="3 4">
    <name type="scientific">Rubellimicrobium aerolatum</name>
    <dbReference type="NCBI Taxonomy" id="490979"/>
    <lineage>
        <taxon>Bacteria</taxon>
        <taxon>Pseudomonadati</taxon>
        <taxon>Pseudomonadota</taxon>
        <taxon>Alphaproteobacteria</taxon>
        <taxon>Rhodobacterales</taxon>
        <taxon>Roseobacteraceae</taxon>
        <taxon>Rubellimicrobium</taxon>
    </lineage>
</organism>
<reference evidence="4" key="1">
    <citation type="journal article" date="2019" name="Int. J. Syst. Evol. Microbiol.">
        <title>The Global Catalogue of Microorganisms (GCM) 10K type strain sequencing project: providing services to taxonomists for standard genome sequencing and annotation.</title>
        <authorList>
            <consortium name="The Broad Institute Genomics Platform"/>
            <consortium name="The Broad Institute Genome Sequencing Center for Infectious Disease"/>
            <person name="Wu L."/>
            <person name="Ma J."/>
        </authorList>
    </citation>
    <scope>NUCLEOTIDE SEQUENCE [LARGE SCALE GENOMIC DNA]</scope>
    <source>
        <strain evidence="4">KACC 11588</strain>
    </source>
</reference>
<accession>A0ABW0SEI7</accession>
<evidence type="ECO:0000259" key="2">
    <source>
        <dbReference type="Pfam" id="PF08448"/>
    </source>
</evidence>
<name>A0ABW0SEI7_9RHOB</name>
<gene>
    <name evidence="3" type="ORF">ACFPOC_11585</name>
</gene>